<comment type="catalytic activity">
    <reaction evidence="7 9 10">
        <text>2-(2-carboxy-4-methylthiazol-5-yl)ethyl phosphate + 4-amino-2-methyl-5-(diphosphooxymethyl)pyrimidine + 2 H(+) = thiamine phosphate + CO2 + diphosphate</text>
        <dbReference type="Rhea" id="RHEA:47848"/>
        <dbReference type="ChEBI" id="CHEBI:15378"/>
        <dbReference type="ChEBI" id="CHEBI:16526"/>
        <dbReference type="ChEBI" id="CHEBI:33019"/>
        <dbReference type="ChEBI" id="CHEBI:37575"/>
        <dbReference type="ChEBI" id="CHEBI:57841"/>
        <dbReference type="ChEBI" id="CHEBI:62890"/>
        <dbReference type="EC" id="2.5.1.3"/>
    </reaction>
</comment>
<comment type="pathway">
    <text evidence="1 9 11">Cofactor biosynthesis; thiamine diphosphate biosynthesis; thiamine phosphate from 4-amino-2-methyl-5-diphosphomethylpyrimidine and 4-methyl-5-(2-phosphoethyl)-thiazole: step 1/1.</text>
</comment>
<dbReference type="PANTHER" id="PTHR20857">
    <property type="entry name" value="THIAMINE-PHOSPHATE PYROPHOSPHORYLASE"/>
    <property type="match status" value="1"/>
</dbReference>
<feature type="binding site" evidence="9">
    <location>
        <position position="91"/>
    </location>
    <ligand>
        <name>Mg(2+)</name>
        <dbReference type="ChEBI" id="CHEBI:18420"/>
    </ligand>
</feature>
<feature type="binding site" evidence="9">
    <location>
        <begin position="39"/>
        <end position="43"/>
    </location>
    <ligand>
        <name>4-amino-2-methyl-5-(diphosphooxymethyl)pyrimidine</name>
        <dbReference type="ChEBI" id="CHEBI:57841"/>
    </ligand>
</feature>
<evidence type="ECO:0000256" key="1">
    <source>
        <dbReference type="ARBA" id="ARBA00005165"/>
    </source>
</evidence>
<evidence type="ECO:0000256" key="9">
    <source>
        <dbReference type="HAMAP-Rule" id="MF_00097"/>
    </source>
</evidence>
<evidence type="ECO:0000313" key="13">
    <source>
        <dbReference type="EMBL" id="BBI98416.1"/>
    </source>
</evidence>
<dbReference type="Pfam" id="PF02581">
    <property type="entry name" value="TMP-TENI"/>
    <property type="match status" value="1"/>
</dbReference>
<dbReference type="InterPro" id="IPR022998">
    <property type="entry name" value="ThiamineP_synth_TenI"/>
</dbReference>
<evidence type="ECO:0000256" key="8">
    <source>
        <dbReference type="ARBA" id="ARBA00047883"/>
    </source>
</evidence>
<dbReference type="EC" id="2.5.1.3" evidence="9"/>
<feature type="binding site" evidence="9">
    <location>
        <begin position="187"/>
        <end position="188"/>
    </location>
    <ligand>
        <name>2-[(2R,5Z)-2-carboxy-4-methylthiazol-5(2H)-ylidene]ethyl phosphate</name>
        <dbReference type="ChEBI" id="CHEBI:62899"/>
    </ligand>
</feature>
<dbReference type="GO" id="GO:0005737">
    <property type="term" value="C:cytoplasm"/>
    <property type="evidence" value="ECO:0007669"/>
    <property type="project" value="TreeGrafter"/>
</dbReference>
<dbReference type="InterPro" id="IPR034291">
    <property type="entry name" value="TMP_synthase"/>
</dbReference>
<gene>
    <name evidence="9 13" type="primary">thiE</name>
    <name evidence="13" type="ORF">FGKAn22_01090</name>
</gene>
<evidence type="ECO:0000256" key="7">
    <source>
        <dbReference type="ARBA" id="ARBA00047851"/>
    </source>
</evidence>
<evidence type="ECO:0000256" key="3">
    <source>
        <dbReference type="ARBA" id="ARBA00022723"/>
    </source>
</evidence>
<feature type="domain" description="Thiamine phosphate synthase/TenI" evidence="12">
    <location>
        <begin position="10"/>
        <end position="190"/>
    </location>
</feature>
<reference evidence="13 14" key="1">
    <citation type="submission" date="2019-03" db="EMBL/GenBank/DDBJ databases">
        <title>Complete genome sequence of Ferrigenium kumadai strain An22, a microaerophilic iron-oxidizing bacterium isolated from a paddy field soil.</title>
        <authorList>
            <person name="Watanabe T."/>
            <person name="Asakawa S."/>
        </authorList>
    </citation>
    <scope>NUCLEOTIDE SEQUENCE [LARGE SCALE GENOMIC DNA]</scope>
    <source>
        <strain evidence="13 14">An22</strain>
    </source>
</reference>
<dbReference type="GO" id="GO:0009228">
    <property type="term" value="P:thiamine biosynthetic process"/>
    <property type="evidence" value="ECO:0007669"/>
    <property type="project" value="UniProtKB-KW"/>
</dbReference>
<dbReference type="AlphaFoldDB" id="A0AAN1SXJ5"/>
<dbReference type="EMBL" id="AP019536">
    <property type="protein sequence ID" value="BBI98416.1"/>
    <property type="molecule type" value="Genomic_DNA"/>
</dbReference>
<evidence type="ECO:0000256" key="5">
    <source>
        <dbReference type="ARBA" id="ARBA00022977"/>
    </source>
</evidence>
<comment type="caution">
    <text evidence="9">Lacks conserved residue(s) required for the propagation of feature annotation.</text>
</comment>
<dbReference type="InterPro" id="IPR013785">
    <property type="entry name" value="Aldolase_TIM"/>
</dbReference>
<dbReference type="CDD" id="cd00564">
    <property type="entry name" value="TMP_TenI"/>
    <property type="match status" value="1"/>
</dbReference>
<comment type="catalytic activity">
    <reaction evidence="6 9 10">
        <text>4-methyl-5-(2-phosphooxyethyl)-thiazole + 4-amino-2-methyl-5-(diphosphooxymethyl)pyrimidine + H(+) = thiamine phosphate + diphosphate</text>
        <dbReference type="Rhea" id="RHEA:22328"/>
        <dbReference type="ChEBI" id="CHEBI:15378"/>
        <dbReference type="ChEBI" id="CHEBI:33019"/>
        <dbReference type="ChEBI" id="CHEBI:37575"/>
        <dbReference type="ChEBI" id="CHEBI:57841"/>
        <dbReference type="ChEBI" id="CHEBI:58296"/>
        <dbReference type="EC" id="2.5.1.3"/>
    </reaction>
</comment>
<evidence type="ECO:0000256" key="11">
    <source>
        <dbReference type="RuleBase" id="RU004253"/>
    </source>
</evidence>
<keyword evidence="2 9" id="KW-0808">Transferase</keyword>
<keyword evidence="14" id="KW-1185">Reference proteome</keyword>
<organism evidence="13 14">
    <name type="scientific">Ferrigenium kumadai</name>
    <dbReference type="NCBI Taxonomy" id="1682490"/>
    <lineage>
        <taxon>Bacteria</taxon>
        <taxon>Pseudomonadati</taxon>
        <taxon>Pseudomonadota</taxon>
        <taxon>Betaproteobacteria</taxon>
        <taxon>Nitrosomonadales</taxon>
        <taxon>Gallionellaceae</taxon>
        <taxon>Ferrigenium</taxon>
    </lineage>
</organism>
<dbReference type="NCBIfam" id="TIGR00693">
    <property type="entry name" value="thiE"/>
    <property type="match status" value="1"/>
</dbReference>
<feature type="binding site" evidence="9">
    <location>
        <position position="71"/>
    </location>
    <ligand>
        <name>4-amino-2-methyl-5-(diphosphooxymethyl)pyrimidine</name>
        <dbReference type="ChEBI" id="CHEBI:57841"/>
    </ligand>
</feature>
<dbReference type="GO" id="GO:0000287">
    <property type="term" value="F:magnesium ion binding"/>
    <property type="evidence" value="ECO:0007669"/>
    <property type="project" value="UniProtKB-UniRule"/>
</dbReference>
<dbReference type="PANTHER" id="PTHR20857:SF15">
    <property type="entry name" value="THIAMINE-PHOSPHATE SYNTHASE"/>
    <property type="match status" value="1"/>
</dbReference>
<comment type="cofactor">
    <cofactor evidence="9">
        <name>Mg(2+)</name>
        <dbReference type="ChEBI" id="CHEBI:18420"/>
    </cofactor>
    <text evidence="9">Binds 1 Mg(2+) ion per subunit.</text>
</comment>
<sequence>MGLNVRISGLYAITPDERDTAELLRKVRQVLLGGAQVVQYRNKLADAQLRFEQAGALRVLTREFGVPLIVNDDAGLAKQVDADGVHLGGTDGSVAAARALLGAAKVIGVSCYNRAPLAFEAVRQGADYVAFGAFFPSGVKPDAVKATPELLQQARRELNVPIVAIGGITVQNGAELLEAGADALAVISAVFAAADIQDAARQFAELKYP</sequence>
<evidence type="ECO:0000256" key="6">
    <source>
        <dbReference type="ARBA" id="ARBA00047334"/>
    </source>
</evidence>
<evidence type="ECO:0000256" key="4">
    <source>
        <dbReference type="ARBA" id="ARBA00022842"/>
    </source>
</evidence>
<feature type="binding site" evidence="9">
    <location>
        <position position="110"/>
    </location>
    <ligand>
        <name>4-amino-2-methyl-5-(diphosphooxymethyl)pyrimidine</name>
        <dbReference type="ChEBI" id="CHEBI:57841"/>
    </ligand>
</feature>
<comment type="catalytic activity">
    <reaction evidence="8 9 10">
        <text>2-[(2R,5Z)-2-carboxy-4-methylthiazol-5(2H)-ylidene]ethyl phosphate + 4-amino-2-methyl-5-(diphosphooxymethyl)pyrimidine + 2 H(+) = thiamine phosphate + CO2 + diphosphate</text>
        <dbReference type="Rhea" id="RHEA:47844"/>
        <dbReference type="ChEBI" id="CHEBI:15378"/>
        <dbReference type="ChEBI" id="CHEBI:16526"/>
        <dbReference type="ChEBI" id="CHEBI:33019"/>
        <dbReference type="ChEBI" id="CHEBI:37575"/>
        <dbReference type="ChEBI" id="CHEBI:57841"/>
        <dbReference type="ChEBI" id="CHEBI:62899"/>
        <dbReference type="EC" id="2.5.1.3"/>
    </reaction>
</comment>
<dbReference type="HAMAP" id="MF_00097">
    <property type="entry name" value="TMP_synthase"/>
    <property type="match status" value="1"/>
</dbReference>
<evidence type="ECO:0000259" key="12">
    <source>
        <dbReference type="Pfam" id="PF02581"/>
    </source>
</evidence>
<keyword evidence="5 9" id="KW-0784">Thiamine biosynthesis</keyword>
<dbReference type="Proteomes" id="UP001319121">
    <property type="component" value="Chromosome"/>
</dbReference>
<evidence type="ECO:0000313" key="14">
    <source>
        <dbReference type="Proteomes" id="UP001319121"/>
    </source>
</evidence>
<dbReference type="GO" id="GO:0009229">
    <property type="term" value="P:thiamine diphosphate biosynthetic process"/>
    <property type="evidence" value="ECO:0007669"/>
    <property type="project" value="UniProtKB-UniRule"/>
</dbReference>
<protein>
    <recommendedName>
        <fullName evidence="9">Thiamine-phosphate synthase</fullName>
        <shortName evidence="9">TP synthase</shortName>
        <shortName evidence="9">TPS</shortName>
        <ecNumber evidence="9">2.5.1.3</ecNumber>
    </recommendedName>
    <alternativeName>
        <fullName evidence="9">Thiamine-phosphate pyrophosphorylase</fullName>
        <shortName evidence="9">TMP pyrophosphorylase</shortName>
        <shortName evidence="9">TMP-PPase</shortName>
    </alternativeName>
</protein>
<name>A0AAN1SXJ5_9PROT</name>
<feature type="binding site" evidence="9">
    <location>
        <position position="167"/>
    </location>
    <ligand>
        <name>2-[(2R,5Z)-2-carboxy-4-methylthiazol-5(2H)-ylidene]ethyl phosphate</name>
        <dbReference type="ChEBI" id="CHEBI:62899"/>
    </ligand>
</feature>
<dbReference type="SUPFAM" id="SSF51391">
    <property type="entry name" value="Thiamin phosphate synthase"/>
    <property type="match status" value="1"/>
</dbReference>
<keyword evidence="3 9" id="KW-0479">Metal-binding</keyword>
<feature type="binding site" evidence="9">
    <location>
        <position position="72"/>
    </location>
    <ligand>
        <name>Mg(2+)</name>
        <dbReference type="ChEBI" id="CHEBI:18420"/>
    </ligand>
</feature>
<dbReference type="GO" id="GO:0004789">
    <property type="term" value="F:thiamine-phosphate diphosphorylase activity"/>
    <property type="evidence" value="ECO:0007669"/>
    <property type="project" value="UniProtKB-UniRule"/>
</dbReference>
<keyword evidence="4 9" id="KW-0460">Magnesium</keyword>
<comment type="similarity">
    <text evidence="9 10">Belongs to the thiamine-phosphate synthase family.</text>
</comment>
<dbReference type="InterPro" id="IPR036206">
    <property type="entry name" value="ThiamineP_synth_sf"/>
</dbReference>
<dbReference type="RefSeq" id="WP_212786061.1">
    <property type="nucleotide sequence ID" value="NZ_AP019536.1"/>
</dbReference>
<feature type="binding site" evidence="9">
    <location>
        <position position="140"/>
    </location>
    <ligand>
        <name>4-amino-2-methyl-5-(diphosphooxymethyl)pyrimidine</name>
        <dbReference type="ChEBI" id="CHEBI:57841"/>
    </ligand>
</feature>
<evidence type="ECO:0000256" key="2">
    <source>
        <dbReference type="ARBA" id="ARBA00022679"/>
    </source>
</evidence>
<dbReference type="Gene3D" id="3.20.20.70">
    <property type="entry name" value="Aldolase class I"/>
    <property type="match status" value="1"/>
</dbReference>
<accession>A0AAN1SXJ5</accession>
<evidence type="ECO:0000256" key="10">
    <source>
        <dbReference type="RuleBase" id="RU003826"/>
    </source>
</evidence>
<dbReference type="KEGG" id="fku:FGKAn22_01090"/>
<proteinExistence type="inferred from homology"/>
<comment type="function">
    <text evidence="9">Condenses 4-methyl-5-(beta-hydroxyethyl)thiazole monophosphate (THZ-P) and 2-methyl-4-amino-5-hydroxymethyl pyrimidine pyrophosphate (HMP-PP) to form thiamine monophosphate (TMP).</text>
</comment>